<evidence type="ECO:0000313" key="3">
    <source>
        <dbReference type="Proteomes" id="UP000189981"/>
    </source>
</evidence>
<accession>A0A1T5A6G6</accession>
<evidence type="ECO:0000313" key="2">
    <source>
        <dbReference type="EMBL" id="SKB30516.1"/>
    </source>
</evidence>
<feature type="transmembrane region" description="Helical" evidence="1">
    <location>
        <begin position="113"/>
        <end position="132"/>
    </location>
</feature>
<dbReference type="RefSeq" id="WP_079700865.1">
    <property type="nucleotide sequence ID" value="NZ_FUYR01000001.1"/>
</dbReference>
<dbReference type="OrthoDB" id="894022at2"/>
<name>A0A1T5A6G6_9SPHI</name>
<dbReference type="EMBL" id="FUYR01000001">
    <property type="protein sequence ID" value="SKB30516.1"/>
    <property type="molecule type" value="Genomic_DNA"/>
</dbReference>
<feature type="transmembrane region" description="Helical" evidence="1">
    <location>
        <begin position="50"/>
        <end position="71"/>
    </location>
</feature>
<feature type="transmembrane region" description="Helical" evidence="1">
    <location>
        <begin position="83"/>
        <end position="107"/>
    </location>
</feature>
<dbReference type="Proteomes" id="UP000189981">
    <property type="component" value="Unassembled WGS sequence"/>
</dbReference>
<sequence>MALKRRRYSKEFVHRKLVFKLRIFLALFFIMLIISIYDVSFSYIAPGKALFAFLIGMVLGYIVGSAANVVWHEEANKVMMKMDIISGVILVLYLIFAIFKRTIFHYWFSGNELSGFVISLSAGIMLGRFVSVRKQIISVLKREDKH</sequence>
<keyword evidence="1" id="KW-1133">Transmembrane helix</keyword>
<gene>
    <name evidence="2" type="ORF">SAMN05661099_0375</name>
</gene>
<reference evidence="3" key="1">
    <citation type="submission" date="2017-02" db="EMBL/GenBank/DDBJ databases">
        <authorList>
            <person name="Varghese N."/>
            <person name="Submissions S."/>
        </authorList>
    </citation>
    <scope>NUCLEOTIDE SEQUENCE [LARGE SCALE GENOMIC DNA]</scope>
    <source>
        <strain evidence="3">DSM 22385</strain>
    </source>
</reference>
<organism evidence="2 3">
    <name type="scientific">Daejeonella lutea</name>
    <dbReference type="NCBI Taxonomy" id="572036"/>
    <lineage>
        <taxon>Bacteria</taxon>
        <taxon>Pseudomonadati</taxon>
        <taxon>Bacteroidota</taxon>
        <taxon>Sphingobacteriia</taxon>
        <taxon>Sphingobacteriales</taxon>
        <taxon>Sphingobacteriaceae</taxon>
        <taxon>Daejeonella</taxon>
    </lineage>
</organism>
<evidence type="ECO:0000256" key="1">
    <source>
        <dbReference type="SAM" id="Phobius"/>
    </source>
</evidence>
<keyword evidence="1" id="KW-0812">Transmembrane</keyword>
<proteinExistence type="predicted"/>
<keyword evidence="3" id="KW-1185">Reference proteome</keyword>
<keyword evidence="1" id="KW-0472">Membrane</keyword>
<feature type="transmembrane region" description="Helical" evidence="1">
    <location>
        <begin position="21"/>
        <end position="44"/>
    </location>
</feature>
<protein>
    <submittedName>
        <fullName evidence="2">Uncharacterized protein</fullName>
    </submittedName>
</protein>
<dbReference type="AlphaFoldDB" id="A0A1T5A6G6"/>